<dbReference type="PROSITE" id="PS52002">
    <property type="entry name" value="SM"/>
    <property type="match status" value="1"/>
</dbReference>
<protein>
    <recommendedName>
        <fullName evidence="3">Sm domain-containing protein</fullName>
    </recommendedName>
</protein>
<dbReference type="OMA" id="DIGLCEP"/>
<evidence type="ECO:0000259" key="3">
    <source>
        <dbReference type="PROSITE" id="PS52002"/>
    </source>
</evidence>
<dbReference type="CDD" id="cd01736">
    <property type="entry name" value="LSm14_N"/>
    <property type="match status" value="1"/>
</dbReference>
<name>A0A672J645_SALFA</name>
<dbReference type="PANTHER" id="PTHR13586">
    <property type="entry name" value="SCD6 PROTEIN-RELATED"/>
    <property type="match status" value="1"/>
</dbReference>
<sequence length="142" mass="15217">MASSKPYIGCKIRLISKSQNRYEGILYTIDARSSILVLAKVICFGTEGRPTERPTPPRDIIYEFITFRGSDIQDIALSESPQHELLQDPAIIQSSSAGSSGIDPGLESLGPMGMSACNQLAASSLLNQQYAAALGLGKSIQI</sequence>
<dbReference type="InterPro" id="IPR047575">
    <property type="entry name" value="Sm"/>
</dbReference>
<keyword evidence="2" id="KW-0687">Ribonucleoprotein</keyword>
<reference evidence="4" key="3">
    <citation type="submission" date="2025-09" db="UniProtKB">
        <authorList>
            <consortium name="Ensembl"/>
        </authorList>
    </citation>
    <scope>IDENTIFICATION</scope>
</reference>
<dbReference type="AlphaFoldDB" id="A0A672J645"/>
<keyword evidence="5" id="KW-1185">Reference proteome</keyword>
<dbReference type="InterPro" id="IPR025609">
    <property type="entry name" value="Lsm14-like_N"/>
</dbReference>
<evidence type="ECO:0000256" key="2">
    <source>
        <dbReference type="ARBA" id="ARBA00023274"/>
    </source>
</evidence>
<dbReference type="InterPro" id="IPR010920">
    <property type="entry name" value="LSM_dom_sf"/>
</dbReference>
<reference evidence="4" key="1">
    <citation type="submission" date="2019-06" db="EMBL/GenBank/DDBJ databases">
        <authorList>
            <consortium name="Wellcome Sanger Institute Data Sharing"/>
        </authorList>
    </citation>
    <scope>NUCLEOTIDE SEQUENCE [LARGE SCALE GENOMIC DNA]</scope>
</reference>
<dbReference type="PANTHER" id="PTHR13586:SF1">
    <property type="entry name" value="PROTEIN LSM14 HOMOLOG B"/>
    <property type="match status" value="1"/>
</dbReference>
<keyword evidence="1" id="KW-0810">Translation regulation</keyword>
<dbReference type="Gene3D" id="2.30.30.100">
    <property type="match status" value="1"/>
</dbReference>
<dbReference type="Ensembl" id="ENSSFAT00005051326.1">
    <property type="protein sequence ID" value="ENSSFAP00005049698.1"/>
    <property type="gene ID" value="ENSSFAG00005024006.1"/>
</dbReference>
<dbReference type="Proteomes" id="UP000472267">
    <property type="component" value="Chromosome 20"/>
</dbReference>
<organism evidence="4 5">
    <name type="scientific">Salarias fasciatus</name>
    <name type="common">Jewelled blenny</name>
    <name type="synonym">Blennius fasciatus</name>
    <dbReference type="NCBI Taxonomy" id="181472"/>
    <lineage>
        <taxon>Eukaryota</taxon>
        <taxon>Metazoa</taxon>
        <taxon>Chordata</taxon>
        <taxon>Craniata</taxon>
        <taxon>Vertebrata</taxon>
        <taxon>Euteleostomi</taxon>
        <taxon>Actinopterygii</taxon>
        <taxon>Neopterygii</taxon>
        <taxon>Teleostei</taxon>
        <taxon>Neoteleostei</taxon>
        <taxon>Acanthomorphata</taxon>
        <taxon>Ovalentaria</taxon>
        <taxon>Blenniimorphae</taxon>
        <taxon>Blenniiformes</taxon>
        <taxon>Blennioidei</taxon>
        <taxon>Blenniidae</taxon>
        <taxon>Salariinae</taxon>
        <taxon>Salarias</taxon>
    </lineage>
</organism>
<feature type="domain" description="Sm" evidence="3">
    <location>
        <begin position="1"/>
        <end position="81"/>
    </location>
</feature>
<dbReference type="GO" id="GO:1990904">
    <property type="term" value="C:ribonucleoprotein complex"/>
    <property type="evidence" value="ECO:0007669"/>
    <property type="project" value="UniProtKB-KW"/>
</dbReference>
<dbReference type="SUPFAM" id="SSF50182">
    <property type="entry name" value="Sm-like ribonucleoproteins"/>
    <property type="match status" value="1"/>
</dbReference>
<dbReference type="Pfam" id="PF12701">
    <property type="entry name" value="LSM14"/>
    <property type="match status" value="1"/>
</dbReference>
<proteinExistence type="predicted"/>
<dbReference type="InParanoid" id="A0A672J645"/>
<evidence type="ECO:0000313" key="4">
    <source>
        <dbReference type="Ensembl" id="ENSSFAP00005049698.1"/>
    </source>
</evidence>
<reference evidence="4" key="2">
    <citation type="submission" date="2025-08" db="UniProtKB">
        <authorList>
            <consortium name="Ensembl"/>
        </authorList>
    </citation>
    <scope>IDENTIFICATION</scope>
</reference>
<dbReference type="GO" id="GO:0003729">
    <property type="term" value="F:mRNA binding"/>
    <property type="evidence" value="ECO:0007669"/>
    <property type="project" value="TreeGrafter"/>
</dbReference>
<dbReference type="SMART" id="SM01271">
    <property type="entry name" value="LSM14"/>
    <property type="match status" value="1"/>
</dbReference>
<dbReference type="GO" id="GO:0006417">
    <property type="term" value="P:regulation of translation"/>
    <property type="evidence" value="ECO:0007669"/>
    <property type="project" value="UniProtKB-KW"/>
</dbReference>
<accession>A0A672J645</accession>
<evidence type="ECO:0000256" key="1">
    <source>
        <dbReference type="ARBA" id="ARBA00022845"/>
    </source>
</evidence>
<evidence type="ECO:0000313" key="5">
    <source>
        <dbReference type="Proteomes" id="UP000472267"/>
    </source>
</evidence>